<dbReference type="STRING" id="517417.Cpar_0064"/>
<dbReference type="AlphaFoldDB" id="B3QRH2"/>
<evidence type="ECO:0000313" key="2">
    <source>
        <dbReference type="EMBL" id="ACF10492.1"/>
    </source>
</evidence>
<dbReference type="EMBL" id="CP001099">
    <property type="protein sequence ID" value="ACF10492.1"/>
    <property type="molecule type" value="Genomic_DNA"/>
</dbReference>
<dbReference type="eggNOG" id="ENOG5033A4I">
    <property type="taxonomic scope" value="Bacteria"/>
</dbReference>
<dbReference type="Proteomes" id="UP000008811">
    <property type="component" value="Chromosome"/>
</dbReference>
<dbReference type="KEGG" id="cpc:Cpar_0064"/>
<evidence type="ECO:0000313" key="3">
    <source>
        <dbReference type="Proteomes" id="UP000008811"/>
    </source>
</evidence>
<dbReference type="RefSeq" id="WP_012501327.1">
    <property type="nucleotide sequence ID" value="NC_011027.1"/>
</dbReference>
<keyword evidence="1" id="KW-0472">Membrane</keyword>
<name>B3QRH2_CHLP8</name>
<feature type="transmembrane region" description="Helical" evidence="1">
    <location>
        <begin position="12"/>
        <end position="30"/>
    </location>
</feature>
<keyword evidence="3" id="KW-1185">Reference proteome</keyword>
<keyword evidence="1" id="KW-0812">Transmembrane</keyword>
<organism evidence="2 3">
    <name type="scientific">Chlorobaculum parvum (strain DSM 263 / NCIMB 8327)</name>
    <name type="common">Chlorobium vibrioforme subsp. thiosulfatophilum</name>
    <dbReference type="NCBI Taxonomy" id="517417"/>
    <lineage>
        <taxon>Bacteria</taxon>
        <taxon>Pseudomonadati</taxon>
        <taxon>Chlorobiota</taxon>
        <taxon>Chlorobiia</taxon>
        <taxon>Chlorobiales</taxon>
        <taxon>Chlorobiaceae</taxon>
        <taxon>Chlorobaculum</taxon>
    </lineage>
</organism>
<dbReference type="OrthoDB" id="532576at2"/>
<reference evidence="2" key="1">
    <citation type="submission" date="2008-06" db="EMBL/GenBank/DDBJ databases">
        <title>Complete sequence of Chlorobaculum parvum NCIB 8327.</title>
        <authorList>
            <consortium name="US DOE Joint Genome Institute"/>
            <person name="Lucas S."/>
            <person name="Copeland A."/>
            <person name="Lapidus A."/>
            <person name="Glavina del Rio T."/>
            <person name="Dalin E."/>
            <person name="Tice H."/>
            <person name="Bruce D."/>
            <person name="Goodwin L."/>
            <person name="Pitluck S."/>
            <person name="Schmutz J."/>
            <person name="Larimer F."/>
            <person name="Land M."/>
            <person name="Hauser L."/>
            <person name="Kyrpides N."/>
            <person name="Mikhailova N."/>
            <person name="Zhao F."/>
            <person name="Li T."/>
            <person name="Liu Z."/>
            <person name="Overmann J."/>
            <person name="Bryant D.A."/>
            <person name="Richardson P."/>
        </authorList>
    </citation>
    <scope>NUCLEOTIDE SEQUENCE [LARGE SCALE GENOMIC DNA]</scope>
    <source>
        <strain evidence="2">NCIB 8327</strain>
    </source>
</reference>
<keyword evidence="1" id="KW-1133">Transmembrane helix</keyword>
<accession>B3QRH2</accession>
<sequence length="134" mass="15242">MKPVGKDGVLGIVVSLLVVAAVVRGLFMIGPIDEQRNRKFDERRLSDLQRIVSSVEFYYRTHQELPENLDVLAKQPASRVPLFDPESGKPYGYRRLSPDSYELCATFALESDESTALRWSHKAGRACFRLSVRR</sequence>
<gene>
    <name evidence="2" type="ordered locus">Cpar_0064</name>
</gene>
<protein>
    <recommendedName>
        <fullName evidence="4">Type II secretion system protein</fullName>
    </recommendedName>
</protein>
<evidence type="ECO:0008006" key="4">
    <source>
        <dbReference type="Google" id="ProtNLM"/>
    </source>
</evidence>
<proteinExistence type="predicted"/>
<evidence type="ECO:0000256" key="1">
    <source>
        <dbReference type="SAM" id="Phobius"/>
    </source>
</evidence>
<dbReference type="HOGENOM" id="CLU_1892453_0_0_10"/>